<feature type="region of interest" description="Disordered" evidence="2">
    <location>
        <begin position="276"/>
        <end position="301"/>
    </location>
</feature>
<evidence type="ECO:0000313" key="4">
    <source>
        <dbReference type="Proteomes" id="UP001500635"/>
    </source>
</evidence>
<dbReference type="Proteomes" id="UP001500635">
    <property type="component" value="Unassembled WGS sequence"/>
</dbReference>
<organism evidence="3 4">
    <name type="scientific">Tsukamurella soli</name>
    <dbReference type="NCBI Taxonomy" id="644556"/>
    <lineage>
        <taxon>Bacteria</taxon>
        <taxon>Bacillati</taxon>
        <taxon>Actinomycetota</taxon>
        <taxon>Actinomycetes</taxon>
        <taxon>Mycobacteriales</taxon>
        <taxon>Tsukamurellaceae</taxon>
        <taxon>Tsukamurella</taxon>
    </lineage>
</organism>
<accession>A0ABP8J309</accession>
<sequence length="301" mass="32576">MITGTPSGADTAPVDWAASAESARVALGLPERDAKPRQRGLTMAIDHGLPTAQFADLVRSIGDYVDLLKFGWGTCLATPQLCDKITAARDAGVEFYFGGTLFERFYLSGCVDRWADLCRAAGARVVEISNGTVPMRNEEKAEYIARFAGEFTVLSEVGYKDPDRSETLSPVRWIEYIRQDLAAGAALVITEAREHGSSGICRPNGELRYGLIEEIVESGIDLNTLLFEAPNQQLQAHLLRRLGPHANLGNIAPDEVVGLETLRLGLRSDTLTDFLPTESAGDAGRPGQGRTVIARGGHHRA</sequence>
<dbReference type="Gene3D" id="3.20.20.70">
    <property type="entry name" value="Aldolase class I"/>
    <property type="match status" value="1"/>
</dbReference>
<comment type="caution">
    <text evidence="3">The sequence shown here is derived from an EMBL/GenBank/DDBJ whole genome shotgun (WGS) entry which is preliminary data.</text>
</comment>
<comment type="similarity">
    <text evidence="1">Belongs to the phosphosulfolactate synthase family.</text>
</comment>
<gene>
    <name evidence="3" type="ORF">GCM10023147_04110</name>
</gene>
<evidence type="ECO:0000256" key="1">
    <source>
        <dbReference type="ARBA" id="ARBA00010424"/>
    </source>
</evidence>
<protein>
    <submittedName>
        <fullName evidence="3">Phosphosulfolactate synthase</fullName>
    </submittedName>
</protein>
<evidence type="ECO:0000256" key="2">
    <source>
        <dbReference type="SAM" id="MobiDB-lite"/>
    </source>
</evidence>
<evidence type="ECO:0000313" key="3">
    <source>
        <dbReference type="EMBL" id="GAA4384118.1"/>
    </source>
</evidence>
<dbReference type="InterPro" id="IPR036112">
    <property type="entry name" value="ComA_synth_sf"/>
</dbReference>
<dbReference type="SUPFAM" id="SSF102110">
    <property type="entry name" value="(2r)-phospho-3-sulfolactate synthase ComA"/>
    <property type="match status" value="1"/>
</dbReference>
<dbReference type="RefSeq" id="WP_344990160.1">
    <property type="nucleotide sequence ID" value="NZ_BAABFR010000004.1"/>
</dbReference>
<dbReference type="InterPro" id="IPR003830">
    <property type="entry name" value="ComA_synth"/>
</dbReference>
<reference evidence="4" key="1">
    <citation type="journal article" date="2019" name="Int. J. Syst. Evol. Microbiol.">
        <title>The Global Catalogue of Microorganisms (GCM) 10K type strain sequencing project: providing services to taxonomists for standard genome sequencing and annotation.</title>
        <authorList>
            <consortium name="The Broad Institute Genomics Platform"/>
            <consortium name="The Broad Institute Genome Sequencing Center for Infectious Disease"/>
            <person name="Wu L."/>
            <person name="Ma J."/>
        </authorList>
    </citation>
    <scope>NUCLEOTIDE SEQUENCE [LARGE SCALE GENOMIC DNA]</scope>
    <source>
        <strain evidence="4">JCM 17688</strain>
    </source>
</reference>
<keyword evidence="4" id="KW-1185">Reference proteome</keyword>
<dbReference type="Pfam" id="PF02679">
    <property type="entry name" value="ComA"/>
    <property type="match status" value="1"/>
</dbReference>
<dbReference type="InterPro" id="IPR013785">
    <property type="entry name" value="Aldolase_TIM"/>
</dbReference>
<name>A0ABP8J309_9ACTN</name>
<proteinExistence type="inferred from homology"/>
<dbReference type="EMBL" id="BAABFR010000004">
    <property type="protein sequence ID" value="GAA4384118.1"/>
    <property type="molecule type" value="Genomic_DNA"/>
</dbReference>